<dbReference type="Proteomes" id="UP000053244">
    <property type="component" value="Unassembled WGS sequence"/>
</dbReference>
<gene>
    <name evidence="1" type="ORF">ADL15_17430</name>
</gene>
<proteinExistence type="predicted"/>
<accession>A0A0X3UML2</accession>
<dbReference type="EMBL" id="LLZH01000134">
    <property type="protein sequence ID" value="KUL33775.1"/>
    <property type="molecule type" value="Genomic_DNA"/>
</dbReference>
<keyword evidence="2" id="KW-1185">Reference proteome</keyword>
<reference evidence="1 2" key="1">
    <citation type="submission" date="2015-10" db="EMBL/GenBank/DDBJ databases">
        <authorList>
            <person name="Gilbert D.G."/>
        </authorList>
    </citation>
    <scope>NUCLEOTIDE SEQUENCE [LARGE SCALE GENOMIC DNA]</scope>
    <source>
        <strain evidence="1 2">NRRL B-16712</strain>
    </source>
</reference>
<dbReference type="AlphaFoldDB" id="A0A0X3UML2"/>
<evidence type="ECO:0000313" key="2">
    <source>
        <dbReference type="Proteomes" id="UP000053244"/>
    </source>
</evidence>
<evidence type="ECO:0000313" key="1">
    <source>
        <dbReference type="EMBL" id="KUL33775.1"/>
    </source>
</evidence>
<name>A0A0X3UML2_9ACTN</name>
<sequence length="384" mass="41642">MTAAEIRLSVAIMHHPRRRERIPPLVLDCAPLDARVVTDPDPDGVPSPLRTAKVAWRSIAEGATHHLVLQDDIRLIRGFATQVHRAIAARPEHGISLYSHWDSPQNSYLVRRAVTAGWPFAPLSLFEWTPTQGFVMPVKLARDLADYLAGIPDEVKDDDEMVVTFCREAGIPVVGTVPHLVDHRFDPTIVGHPGRFHATVFLPAPALSPEYWQLSVSAEEALARRCRSGEKLPYTVQLHRSRCLLRPLRPGTGEPVEHGFGWYWADHCGLVGVTASHVVDGFDALIEVTGLAPGLHWRLALEVWAAGYLLGADAVLVRRGEADGVWPPAAVGAGLAQAAMTSWIASGLAEPDAAGLTAEHRTALVGIGLAGVSQGWLGGWQETS</sequence>
<protein>
    <submittedName>
        <fullName evidence="1">Uncharacterized protein</fullName>
    </submittedName>
</protein>
<comment type="caution">
    <text evidence="1">The sequence shown here is derived from an EMBL/GenBank/DDBJ whole genome shotgun (WGS) entry which is preliminary data.</text>
</comment>
<organism evidence="1 2">
    <name type="scientific">Actinoplanes awajinensis subsp. mycoplanecinus</name>
    <dbReference type="NCBI Taxonomy" id="135947"/>
    <lineage>
        <taxon>Bacteria</taxon>
        <taxon>Bacillati</taxon>
        <taxon>Actinomycetota</taxon>
        <taxon>Actinomycetes</taxon>
        <taxon>Micromonosporales</taxon>
        <taxon>Micromonosporaceae</taxon>
        <taxon>Actinoplanes</taxon>
    </lineage>
</organism>